<gene>
    <name evidence="3" type="primary">Wdr11</name>
    <name evidence="3" type="ORF">CK203_076385</name>
</gene>
<proteinExistence type="predicted"/>
<dbReference type="PANTHER" id="PTHR14593">
    <property type="entry name" value="WD REPEAT-CONTAINING PROTEIN 11"/>
    <property type="match status" value="1"/>
</dbReference>
<organism evidence="3 4">
    <name type="scientific">Vitis vinifera</name>
    <name type="common">Grape</name>
    <dbReference type="NCBI Taxonomy" id="29760"/>
    <lineage>
        <taxon>Eukaryota</taxon>
        <taxon>Viridiplantae</taxon>
        <taxon>Streptophyta</taxon>
        <taxon>Embryophyta</taxon>
        <taxon>Tracheophyta</taxon>
        <taxon>Spermatophyta</taxon>
        <taxon>Magnoliopsida</taxon>
        <taxon>eudicotyledons</taxon>
        <taxon>Gunneridae</taxon>
        <taxon>Pentapetalae</taxon>
        <taxon>rosids</taxon>
        <taxon>Vitales</taxon>
        <taxon>Vitaceae</taxon>
        <taxon>Viteae</taxon>
        <taxon>Vitis</taxon>
    </lineage>
</organism>
<dbReference type="AlphaFoldDB" id="A0A438C0G2"/>
<feature type="region of interest" description="Disordered" evidence="1">
    <location>
        <begin position="1"/>
        <end position="25"/>
    </location>
</feature>
<protein>
    <submittedName>
        <fullName evidence="3">WD repeat-containing protein 11</fullName>
    </submittedName>
</protein>
<dbReference type="EMBL" id="QGNW01002585">
    <property type="protein sequence ID" value="RVW16713.1"/>
    <property type="molecule type" value="Genomic_DNA"/>
</dbReference>
<dbReference type="InterPro" id="IPR015943">
    <property type="entry name" value="WD40/YVTN_repeat-like_dom_sf"/>
</dbReference>
<comment type="caution">
    <text evidence="3">The sequence shown here is derived from an EMBL/GenBank/DDBJ whole genome shotgun (WGS) entry which is preliminary data.</text>
</comment>
<dbReference type="InterPro" id="IPR039694">
    <property type="entry name" value="WDR11"/>
</dbReference>
<feature type="compositionally biased region" description="Low complexity" evidence="1">
    <location>
        <begin position="63"/>
        <end position="78"/>
    </location>
</feature>
<dbReference type="PANTHER" id="PTHR14593:SF5">
    <property type="entry name" value="WD REPEAT-CONTAINING PROTEIN 11"/>
    <property type="match status" value="1"/>
</dbReference>
<dbReference type="FunFam" id="2.130.10.10:FF:001508">
    <property type="entry name" value="Transducin family protein / WD-40 repeat family protein"/>
    <property type="match status" value="1"/>
</dbReference>
<dbReference type="Pfam" id="PF23751">
    <property type="entry name" value="Beta-prop_WDR11_1st"/>
    <property type="match status" value="1"/>
</dbReference>
<feature type="domain" description="WDR11 first beta-propeller" evidence="2">
    <location>
        <begin position="15"/>
        <end position="485"/>
    </location>
</feature>
<evidence type="ECO:0000313" key="3">
    <source>
        <dbReference type="EMBL" id="RVW16713.1"/>
    </source>
</evidence>
<name>A0A438C0G2_VITVI</name>
<dbReference type="Proteomes" id="UP000288805">
    <property type="component" value="Unassembled WGS sequence"/>
</dbReference>
<accession>A0A438C0G2</accession>
<evidence type="ECO:0000313" key="4">
    <source>
        <dbReference type="Proteomes" id="UP000288805"/>
    </source>
</evidence>
<dbReference type="Gene3D" id="2.130.10.10">
    <property type="entry name" value="YVTN repeat-like/Quinoprotein amine dehydrogenase"/>
    <property type="match status" value="2"/>
</dbReference>
<evidence type="ECO:0000256" key="1">
    <source>
        <dbReference type="SAM" id="MobiDB-lite"/>
    </source>
</evidence>
<feature type="region of interest" description="Disordered" evidence="1">
    <location>
        <begin position="53"/>
        <end position="78"/>
    </location>
</feature>
<dbReference type="SUPFAM" id="SSF50998">
    <property type="entry name" value="Quinoprotein alcohol dehydrogenase-like"/>
    <property type="match status" value="1"/>
</dbReference>
<sequence>MARPPHESWDCMLPGPPSRNNGGSADCHPSGLLAFPSSSSVSVVDSRSMQLVSVLPMPPPTGTSSSNTNSAASSSSSSLSPFVTSVRWAPFPLPHDLTNYQHLLLAAGDRQGRIALFDFRLRSVLLWFESDPASKPGIQDLCWVQGRSDWVLASLSGPSLLSIWNASTGRCIWKYDVSPEFFSCIRRDPFDSRHLCAIGLKGFLLSIKVLGDTEDDVVIKEFHIPNDSSELQKLERDASGTAASSPALAVFPLYIVRFSFSPLWKHILFVAFPRELIVFDLQYETSLFAAALPRGCGKFLDVLPDPNNELLYCAHLDGRLSTWRRKEGEQVHVMCTMEELMPSIGTPVPSPSILAVVICKSDSTLQCVGNLYSSGSCSSSFDMDFDNPFDFCDESFYVSKTHLISISDDGKIWNWLLTSEGTEDTHKEATNVGKGADVGEGPVSGTNTNNIDGTADLVKQPDCVTSIRSRSSNSTLNQADLSPKVCHNTIFFYQYLWFSFSH</sequence>
<evidence type="ECO:0000259" key="2">
    <source>
        <dbReference type="Pfam" id="PF23751"/>
    </source>
</evidence>
<dbReference type="InterPro" id="IPR057852">
    <property type="entry name" value="Beta-prop_WDR11_1st"/>
</dbReference>
<dbReference type="InterPro" id="IPR011047">
    <property type="entry name" value="Quinoprotein_ADH-like_sf"/>
</dbReference>
<reference evidence="3 4" key="1">
    <citation type="journal article" date="2018" name="PLoS Genet.">
        <title>Population sequencing reveals clonal diversity and ancestral inbreeding in the grapevine cultivar Chardonnay.</title>
        <authorList>
            <person name="Roach M.J."/>
            <person name="Johnson D.L."/>
            <person name="Bohlmann J."/>
            <person name="van Vuuren H.J."/>
            <person name="Jones S.J."/>
            <person name="Pretorius I.S."/>
            <person name="Schmidt S.A."/>
            <person name="Borneman A.R."/>
        </authorList>
    </citation>
    <scope>NUCLEOTIDE SEQUENCE [LARGE SCALE GENOMIC DNA]</scope>
    <source>
        <strain evidence="4">cv. Chardonnay</strain>
        <tissue evidence="3">Leaf</tissue>
    </source>
</reference>